<comment type="caution">
    <text evidence="1">The sequence shown here is derived from an EMBL/GenBank/DDBJ whole genome shotgun (WGS) entry which is preliminary data.</text>
</comment>
<protein>
    <submittedName>
        <fullName evidence="1">Uncharacterized protein</fullName>
    </submittedName>
</protein>
<evidence type="ECO:0000313" key="2">
    <source>
        <dbReference type="Proteomes" id="UP000324222"/>
    </source>
</evidence>
<dbReference type="AlphaFoldDB" id="A0A5B7D7Z0"/>
<keyword evidence="2" id="KW-1185">Reference proteome</keyword>
<gene>
    <name evidence="1" type="ORF">E2C01_010286</name>
</gene>
<sequence length="140" mass="16127">MVVSYYQLMVDRNCKLKYSRNRFLGRTEPSEPVLLPVPRGIGRTRLMNTEYQSIGTASELLDEYQARWRFRDWYSSVRGTGSGIVSSGESGMAEGGITHKHSGWLRNITTRGGRFTGYRVVRYRSSEPRNVDSPYLYFRA</sequence>
<reference evidence="1 2" key="1">
    <citation type="submission" date="2019-05" db="EMBL/GenBank/DDBJ databases">
        <title>Another draft genome of Portunus trituberculatus and its Hox gene families provides insights of decapod evolution.</title>
        <authorList>
            <person name="Jeong J.-H."/>
            <person name="Song I."/>
            <person name="Kim S."/>
            <person name="Choi T."/>
            <person name="Kim D."/>
            <person name="Ryu S."/>
            <person name="Kim W."/>
        </authorList>
    </citation>
    <scope>NUCLEOTIDE SEQUENCE [LARGE SCALE GENOMIC DNA]</scope>
    <source>
        <tissue evidence="1">Muscle</tissue>
    </source>
</reference>
<accession>A0A5B7D7Z0</accession>
<name>A0A5B7D7Z0_PORTR</name>
<organism evidence="1 2">
    <name type="scientific">Portunus trituberculatus</name>
    <name type="common">Swimming crab</name>
    <name type="synonym">Neptunus trituberculatus</name>
    <dbReference type="NCBI Taxonomy" id="210409"/>
    <lineage>
        <taxon>Eukaryota</taxon>
        <taxon>Metazoa</taxon>
        <taxon>Ecdysozoa</taxon>
        <taxon>Arthropoda</taxon>
        <taxon>Crustacea</taxon>
        <taxon>Multicrustacea</taxon>
        <taxon>Malacostraca</taxon>
        <taxon>Eumalacostraca</taxon>
        <taxon>Eucarida</taxon>
        <taxon>Decapoda</taxon>
        <taxon>Pleocyemata</taxon>
        <taxon>Brachyura</taxon>
        <taxon>Eubrachyura</taxon>
        <taxon>Portunoidea</taxon>
        <taxon>Portunidae</taxon>
        <taxon>Portuninae</taxon>
        <taxon>Portunus</taxon>
    </lineage>
</organism>
<dbReference type="Proteomes" id="UP000324222">
    <property type="component" value="Unassembled WGS sequence"/>
</dbReference>
<proteinExistence type="predicted"/>
<evidence type="ECO:0000313" key="1">
    <source>
        <dbReference type="EMBL" id="MPC17428.1"/>
    </source>
</evidence>
<dbReference type="EMBL" id="VSRR010000588">
    <property type="protein sequence ID" value="MPC17428.1"/>
    <property type="molecule type" value="Genomic_DNA"/>
</dbReference>